<dbReference type="PANTHER" id="PTHR35527:SF2">
    <property type="entry name" value="HYDROLASE"/>
    <property type="match status" value="1"/>
</dbReference>
<dbReference type="Pfam" id="PF02275">
    <property type="entry name" value="CBAH"/>
    <property type="match status" value="1"/>
</dbReference>
<feature type="chain" id="PRO_5037044875" evidence="3">
    <location>
        <begin position="21"/>
        <end position="357"/>
    </location>
</feature>
<dbReference type="PANTHER" id="PTHR35527">
    <property type="entry name" value="CHOLOYLGLYCINE HYDROLASE"/>
    <property type="match status" value="1"/>
</dbReference>
<sequence>MRKRIIALTAVFIAAAAAYACTGIALKAKDGSFVQGRTIEWGSGALVSEYAVVPRGHEIVARTMDTECMRFTAKYGFVGLSVMQPEFMVEGMNEKGLSAGLFYFPGYGKYADLDMGNKGRSVPDLQFVSWLLSSFSTVEEVKAHINDVIVVPMTKDNAASTVHWRVADASGAQIVIEIVNGGEVQVFDNPVGVLTNSPGFQWQLTNLNNYVNLYPGNAESWKMGDASLFSFGAGTGMLGLPGDVTPPSRFVRAAFLRATAPQLDNGKETVFQIFHLLNNFDVPVGVEHKAGECPDMPSATQWTAVSDMTGRKLYYKTAYNNTIRCLDLGKIDFGKVEYQAYPLDKEQVQPVEEIVVK</sequence>
<dbReference type="GO" id="GO:0016787">
    <property type="term" value="F:hydrolase activity"/>
    <property type="evidence" value="ECO:0007669"/>
    <property type="project" value="UniProtKB-KW"/>
</dbReference>
<protein>
    <submittedName>
        <fullName evidence="5">Choloylglycine hydrolase family protein</fullName>
    </submittedName>
</protein>
<evidence type="ECO:0000259" key="4">
    <source>
        <dbReference type="Pfam" id="PF02275"/>
    </source>
</evidence>
<dbReference type="SUPFAM" id="SSF56235">
    <property type="entry name" value="N-terminal nucleophile aminohydrolases (Ntn hydrolases)"/>
    <property type="match status" value="1"/>
</dbReference>
<dbReference type="Proteomes" id="UP000712007">
    <property type="component" value="Unassembled WGS sequence"/>
</dbReference>
<dbReference type="Gene3D" id="3.60.60.10">
    <property type="entry name" value="Penicillin V Acylase, Chain A"/>
    <property type="match status" value="1"/>
</dbReference>
<organism evidence="5 6">
    <name type="scientific">Candidatus Aphodosoma intestinipullorum</name>
    <dbReference type="NCBI Taxonomy" id="2840674"/>
    <lineage>
        <taxon>Bacteria</taxon>
        <taxon>Pseudomonadati</taxon>
        <taxon>Bacteroidota</taxon>
        <taxon>Bacteroidia</taxon>
        <taxon>Bacteroidales</taxon>
        <taxon>Candidatus Aphodosoma</taxon>
    </lineage>
</organism>
<evidence type="ECO:0000313" key="5">
    <source>
        <dbReference type="EMBL" id="MBO8439962.1"/>
    </source>
</evidence>
<dbReference type="InterPro" id="IPR052193">
    <property type="entry name" value="Peptidase_C59"/>
</dbReference>
<reference evidence="5" key="2">
    <citation type="journal article" date="2021" name="PeerJ">
        <title>Extensive microbial diversity within the chicken gut microbiome revealed by metagenomics and culture.</title>
        <authorList>
            <person name="Gilroy R."/>
            <person name="Ravi A."/>
            <person name="Getino M."/>
            <person name="Pursley I."/>
            <person name="Horton D.L."/>
            <person name="Alikhan N.F."/>
            <person name="Baker D."/>
            <person name="Gharbi K."/>
            <person name="Hall N."/>
            <person name="Watson M."/>
            <person name="Adriaenssens E.M."/>
            <person name="Foster-Nyarko E."/>
            <person name="Jarju S."/>
            <person name="Secka A."/>
            <person name="Antonio M."/>
            <person name="Oren A."/>
            <person name="Chaudhuri R.R."/>
            <person name="La Ragione R."/>
            <person name="Hildebrand F."/>
            <person name="Pallen M.J."/>
        </authorList>
    </citation>
    <scope>NUCLEOTIDE SEQUENCE</scope>
    <source>
        <strain evidence="5">3924</strain>
    </source>
</reference>
<gene>
    <name evidence="5" type="ORF">IAC51_04850</name>
</gene>
<evidence type="ECO:0000256" key="2">
    <source>
        <dbReference type="ARBA" id="ARBA00022801"/>
    </source>
</evidence>
<keyword evidence="2 5" id="KW-0378">Hydrolase</keyword>
<dbReference type="PROSITE" id="PS51257">
    <property type="entry name" value="PROKAR_LIPOPROTEIN"/>
    <property type="match status" value="1"/>
</dbReference>
<dbReference type="InterPro" id="IPR029055">
    <property type="entry name" value="Ntn_hydrolases_N"/>
</dbReference>
<comment type="similarity">
    <text evidence="1">Belongs to the peptidase C59 family.</text>
</comment>
<evidence type="ECO:0000256" key="3">
    <source>
        <dbReference type="SAM" id="SignalP"/>
    </source>
</evidence>
<evidence type="ECO:0000256" key="1">
    <source>
        <dbReference type="ARBA" id="ARBA00006625"/>
    </source>
</evidence>
<name>A0A940DLH3_9BACT</name>
<dbReference type="EMBL" id="JADIMV010000081">
    <property type="protein sequence ID" value="MBO8439962.1"/>
    <property type="molecule type" value="Genomic_DNA"/>
</dbReference>
<proteinExistence type="inferred from homology"/>
<dbReference type="InterPro" id="IPR029132">
    <property type="entry name" value="CBAH/NAAA_C"/>
</dbReference>
<reference evidence="5" key="1">
    <citation type="submission" date="2020-10" db="EMBL/GenBank/DDBJ databases">
        <authorList>
            <person name="Gilroy R."/>
        </authorList>
    </citation>
    <scope>NUCLEOTIDE SEQUENCE</scope>
    <source>
        <strain evidence="5">3924</strain>
    </source>
</reference>
<comment type="caution">
    <text evidence="5">The sequence shown here is derived from an EMBL/GenBank/DDBJ whole genome shotgun (WGS) entry which is preliminary data.</text>
</comment>
<keyword evidence="3" id="KW-0732">Signal</keyword>
<feature type="domain" description="Choloylglycine hydrolase/NAAA C-terminal" evidence="4">
    <location>
        <begin position="21"/>
        <end position="331"/>
    </location>
</feature>
<dbReference type="AlphaFoldDB" id="A0A940DLH3"/>
<accession>A0A940DLH3</accession>
<dbReference type="CDD" id="cd00542">
    <property type="entry name" value="Ntn_PVA"/>
    <property type="match status" value="1"/>
</dbReference>
<feature type="signal peptide" evidence="3">
    <location>
        <begin position="1"/>
        <end position="20"/>
    </location>
</feature>
<evidence type="ECO:0000313" key="6">
    <source>
        <dbReference type="Proteomes" id="UP000712007"/>
    </source>
</evidence>